<dbReference type="RefSeq" id="WP_257575030.1">
    <property type="nucleotide sequence ID" value="NZ_FNNO01000017.1"/>
</dbReference>
<dbReference type="PROSITE" id="PS51355">
    <property type="entry name" value="GLUTATHIONE_PEROXID_3"/>
    <property type="match status" value="1"/>
</dbReference>
<keyword evidence="3 4" id="KW-0560">Oxidoreductase</keyword>
<keyword evidence="2 4" id="KW-0575">Peroxidase</keyword>
<evidence type="ECO:0000313" key="5">
    <source>
        <dbReference type="EMBL" id="SDX48445.1"/>
    </source>
</evidence>
<evidence type="ECO:0000256" key="4">
    <source>
        <dbReference type="RuleBase" id="RU000499"/>
    </source>
</evidence>
<accession>A0A8X8IJQ2</accession>
<dbReference type="PANTHER" id="PTHR11592:SF78">
    <property type="entry name" value="GLUTATHIONE PEROXIDASE"/>
    <property type="match status" value="1"/>
</dbReference>
<evidence type="ECO:0000256" key="2">
    <source>
        <dbReference type="ARBA" id="ARBA00022559"/>
    </source>
</evidence>
<dbReference type="EMBL" id="FNNO01000017">
    <property type="protein sequence ID" value="SDX48445.1"/>
    <property type="molecule type" value="Genomic_DNA"/>
</dbReference>
<sequence>MKKLIIILVILAVVLLLIKRKDMSWRQSVMKTFYPLIMLRGKLMGKGQILRNRAGVQPPVSFYSLQMVANNGSLITFDSFKGKKVLLVNTASDCGYTGQYEELENLHRQYGEQLVVLGFPANDFKHQETKDDAAIAAFCKINYGVSFPLMKKSMVIKGSEQNEVFNWLSDSTRNGWCNQAPVWNFCKYIIDENGTLLAFFPNTVSPLSKEVLTVLK</sequence>
<dbReference type="SUPFAM" id="SSF52833">
    <property type="entry name" value="Thioredoxin-like"/>
    <property type="match status" value="1"/>
</dbReference>
<organism evidence="5 6">
    <name type="scientific">Hydrobacter penzbergensis</name>
    <dbReference type="NCBI Taxonomy" id="1235997"/>
    <lineage>
        <taxon>Bacteria</taxon>
        <taxon>Pseudomonadati</taxon>
        <taxon>Bacteroidota</taxon>
        <taxon>Chitinophagia</taxon>
        <taxon>Chitinophagales</taxon>
        <taxon>Chitinophagaceae</taxon>
        <taxon>Hydrobacter</taxon>
    </lineage>
</organism>
<dbReference type="InterPro" id="IPR036249">
    <property type="entry name" value="Thioredoxin-like_sf"/>
</dbReference>
<dbReference type="PROSITE" id="PS00460">
    <property type="entry name" value="GLUTATHIONE_PEROXID_1"/>
    <property type="match status" value="1"/>
</dbReference>
<keyword evidence="6" id="KW-1185">Reference proteome</keyword>
<dbReference type="Proteomes" id="UP000198711">
    <property type="component" value="Unassembled WGS sequence"/>
</dbReference>
<evidence type="ECO:0000256" key="3">
    <source>
        <dbReference type="ARBA" id="ARBA00023002"/>
    </source>
</evidence>
<dbReference type="PANTHER" id="PTHR11592">
    <property type="entry name" value="GLUTATHIONE PEROXIDASE"/>
    <property type="match status" value="1"/>
</dbReference>
<dbReference type="InterPro" id="IPR029759">
    <property type="entry name" value="GPX_AS"/>
</dbReference>
<dbReference type="InterPro" id="IPR000889">
    <property type="entry name" value="Glutathione_peroxidase"/>
</dbReference>
<evidence type="ECO:0000256" key="1">
    <source>
        <dbReference type="ARBA" id="ARBA00006926"/>
    </source>
</evidence>
<gene>
    <name evidence="5" type="ORF">SAMN05444410_11744</name>
</gene>
<reference evidence="5 6" key="1">
    <citation type="submission" date="2016-10" db="EMBL/GenBank/DDBJ databases">
        <authorList>
            <person name="Varghese N."/>
            <person name="Submissions S."/>
        </authorList>
    </citation>
    <scope>NUCLEOTIDE SEQUENCE [LARGE SCALE GENOMIC DNA]</scope>
    <source>
        <strain evidence="5 6">DSM 25353</strain>
    </source>
</reference>
<dbReference type="PRINTS" id="PR01011">
    <property type="entry name" value="GLUTPROXDASE"/>
</dbReference>
<dbReference type="GO" id="GO:0004601">
    <property type="term" value="F:peroxidase activity"/>
    <property type="evidence" value="ECO:0007669"/>
    <property type="project" value="UniProtKB-KW"/>
</dbReference>
<protein>
    <recommendedName>
        <fullName evidence="4">Glutathione peroxidase</fullName>
    </recommendedName>
</protein>
<dbReference type="GO" id="GO:0034599">
    <property type="term" value="P:cellular response to oxidative stress"/>
    <property type="evidence" value="ECO:0007669"/>
    <property type="project" value="TreeGrafter"/>
</dbReference>
<evidence type="ECO:0000313" key="6">
    <source>
        <dbReference type="Proteomes" id="UP000198711"/>
    </source>
</evidence>
<comment type="similarity">
    <text evidence="1 4">Belongs to the glutathione peroxidase family.</text>
</comment>
<name>A0A8X8IJQ2_9BACT</name>
<dbReference type="Pfam" id="PF00255">
    <property type="entry name" value="GSHPx"/>
    <property type="match status" value="1"/>
</dbReference>
<dbReference type="Gene3D" id="3.40.30.10">
    <property type="entry name" value="Glutaredoxin"/>
    <property type="match status" value="1"/>
</dbReference>
<proteinExistence type="inferred from homology"/>
<comment type="caution">
    <text evidence="5">The sequence shown here is derived from an EMBL/GenBank/DDBJ whole genome shotgun (WGS) entry which is preliminary data.</text>
</comment>
<dbReference type="CDD" id="cd00340">
    <property type="entry name" value="GSH_Peroxidase"/>
    <property type="match status" value="1"/>
</dbReference>
<dbReference type="AlphaFoldDB" id="A0A8X8IJQ2"/>